<accession>A0A1J4KDZ7</accession>
<sequence length="917" mass="105702">MIAPSLSTFRIKPQISTYSLSDDPTQEIENIPGKLWIDKVHFAFDEADTEHKGALNLQQFKQSRLKFLITKMKLNDYQMENYFRQIDSNGIDLITWKELVDFLMSYQRSLTAKGVEKVLKIEFIGPDERTATRISRTMIVLRTLFIPFLSEVAVLCESALIFYSIEDMKPTKIFTEHSGFVDCVYLPCIYKIAICKQNREIIFYDVRGGDKISFNIAATMDIDTVIHMNIQESRKASKWCHRREIPLFNRPTAIGGHPKHPYIFVGDEKGRVEVFFLCMTAFEGHYDWSSKRVAVQDIHTDDITQITYLPSVKSFASTSVDGSIALWKFNFKTNKLVMEYTFQNPQKLAIRSFVYDERTHDIVYNTSVHCFGVWRTHTNHQTTIETHSQVIQTMAIYQMGPDQSFLITVTESGFYTIYRMPGMEQSSNFFMGLMHHLCPPTKSIIVDKRLFLAGAFLSAWQLENGDCDGFRPHNNPIISAFTNDVFNSVISIDNNGDVCNWNYVNGRKEYWYTLQEPGIFAECACLDQGQRRMAVGFSDGHVKIVSANSGSILNEIDKEHIEGGCHYICFATIFGQKRILCCSGVRSIILFEDISGSRTRFVRSFIGHTENVNRALVLKNSRVLSIGMEKEMFLWKVQTQNPIMRYQLPSEPSVATDLPDDDDRFLIGDVEGNILFMSMQDPLPLAVINAFHMSIKSPITTMTMCSGYPLLVAANLHGYIKYWFFLGDTLEDFIQFRGHTEMTLSISISKKMRVVVSSGRDEQIRMWSVEPFGLIGSFGRGKFWKINHLDMWESDQGLPEDPMHFADPEEIPLEPERFIEEEEVQEKTEEEEIKEKFDYFKVNEIYETTEHYVERGKKINAKAEIVIKEPPLSERRPPRKPLITFDQFMENRDMDGTIRKINRMLKPKITKPSPGKP</sequence>
<dbReference type="PANTHER" id="PTHR44324">
    <property type="entry name" value="WD40 REPEAT DOMAIN 95"/>
    <property type="match status" value="1"/>
</dbReference>
<evidence type="ECO:0000313" key="4">
    <source>
        <dbReference type="Proteomes" id="UP000179807"/>
    </source>
</evidence>
<keyword evidence="1" id="KW-0677">Repeat</keyword>
<dbReference type="PANTHER" id="PTHR44324:SF4">
    <property type="entry name" value="WD40 REPEAT DOMAIN 95"/>
    <property type="match status" value="1"/>
</dbReference>
<dbReference type="Gene3D" id="1.10.238.10">
    <property type="entry name" value="EF-hand"/>
    <property type="match status" value="1"/>
</dbReference>
<protein>
    <submittedName>
        <fullName evidence="3">EF hand family protein</fullName>
    </submittedName>
</protein>
<dbReference type="EMBL" id="MLAK01000639">
    <property type="protein sequence ID" value="OHT09419.1"/>
    <property type="molecule type" value="Genomic_DNA"/>
</dbReference>
<dbReference type="Pfam" id="PF00400">
    <property type="entry name" value="WD40"/>
    <property type="match status" value="2"/>
</dbReference>
<dbReference type="PROSITE" id="PS50294">
    <property type="entry name" value="WD_REPEATS_REGION"/>
    <property type="match status" value="1"/>
</dbReference>
<dbReference type="InterPro" id="IPR001680">
    <property type="entry name" value="WD40_rpt"/>
</dbReference>
<dbReference type="OrthoDB" id="75172at2759"/>
<gene>
    <name evidence="3" type="ORF">TRFO_21647</name>
</gene>
<evidence type="ECO:0000256" key="2">
    <source>
        <dbReference type="PROSITE-ProRule" id="PRU00221"/>
    </source>
</evidence>
<dbReference type="InterPro" id="IPR051242">
    <property type="entry name" value="WD-EF-hand_domain"/>
</dbReference>
<keyword evidence="4" id="KW-1185">Reference proteome</keyword>
<dbReference type="InterPro" id="IPR011992">
    <property type="entry name" value="EF-hand-dom_pair"/>
</dbReference>
<dbReference type="VEuPathDB" id="TrichDB:TRFO_21647"/>
<evidence type="ECO:0000256" key="1">
    <source>
        <dbReference type="ARBA" id="ARBA00022737"/>
    </source>
</evidence>
<evidence type="ECO:0000313" key="3">
    <source>
        <dbReference type="EMBL" id="OHT09419.1"/>
    </source>
</evidence>
<keyword evidence="2" id="KW-0853">WD repeat</keyword>
<name>A0A1J4KDZ7_9EUKA</name>
<dbReference type="SUPFAM" id="SSF47473">
    <property type="entry name" value="EF-hand"/>
    <property type="match status" value="1"/>
</dbReference>
<organism evidence="3 4">
    <name type="scientific">Tritrichomonas foetus</name>
    <dbReference type="NCBI Taxonomy" id="1144522"/>
    <lineage>
        <taxon>Eukaryota</taxon>
        <taxon>Metamonada</taxon>
        <taxon>Parabasalia</taxon>
        <taxon>Tritrichomonadida</taxon>
        <taxon>Tritrichomonadidae</taxon>
        <taxon>Tritrichomonas</taxon>
    </lineage>
</organism>
<dbReference type="InterPro" id="IPR015943">
    <property type="entry name" value="WD40/YVTN_repeat-like_dom_sf"/>
</dbReference>
<dbReference type="AlphaFoldDB" id="A0A1J4KDZ7"/>
<dbReference type="InterPro" id="IPR036322">
    <property type="entry name" value="WD40_repeat_dom_sf"/>
</dbReference>
<proteinExistence type="predicted"/>
<dbReference type="SMART" id="SM00320">
    <property type="entry name" value="WD40"/>
    <property type="match status" value="6"/>
</dbReference>
<comment type="caution">
    <text evidence="3">The sequence shown here is derived from an EMBL/GenBank/DDBJ whole genome shotgun (WGS) entry which is preliminary data.</text>
</comment>
<dbReference type="SUPFAM" id="SSF50978">
    <property type="entry name" value="WD40 repeat-like"/>
    <property type="match status" value="2"/>
</dbReference>
<dbReference type="PROSITE" id="PS50082">
    <property type="entry name" value="WD_REPEATS_2"/>
    <property type="match status" value="2"/>
</dbReference>
<dbReference type="Proteomes" id="UP000179807">
    <property type="component" value="Unassembled WGS sequence"/>
</dbReference>
<dbReference type="GeneID" id="94836810"/>
<dbReference type="RefSeq" id="XP_068362555.1">
    <property type="nucleotide sequence ID" value="XM_068502106.1"/>
</dbReference>
<reference evidence="3" key="1">
    <citation type="submission" date="2016-10" db="EMBL/GenBank/DDBJ databases">
        <authorList>
            <person name="Benchimol M."/>
            <person name="Almeida L.G."/>
            <person name="Vasconcelos A.T."/>
            <person name="Perreira-Neves A."/>
            <person name="Rosa I.A."/>
            <person name="Tasca T."/>
            <person name="Bogo M.R."/>
            <person name="de Souza W."/>
        </authorList>
    </citation>
    <scope>NUCLEOTIDE SEQUENCE [LARGE SCALE GENOMIC DNA]</scope>
    <source>
        <strain evidence="3">K</strain>
    </source>
</reference>
<feature type="repeat" description="WD" evidence="2">
    <location>
        <begin position="296"/>
        <end position="330"/>
    </location>
</feature>
<dbReference type="Gene3D" id="2.130.10.10">
    <property type="entry name" value="YVTN repeat-like/Quinoprotein amine dehydrogenase"/>
    <property type="match status" value="3"/>
</dbReference>
<feature type="repeat" description="WD" evidence="2">
    <location>
        <begin position="736"/>
        <end position="770"/>
    </location>
</feature>